<dbReference type="GO" id="GO:0071013">
    <property type="term" value="C:catalytic step 2 spliceosome"/>
    <property type="evidence" value="ECO:0007669"/>
    <property type="project" value="TreeGrafter"/>
</dbReference>
<feature type="region of interest" description="Disordered" evidence="7">
    <location>
        <begin position="186"/>
        <end position="223"/>
    </location>
</feature>
<dbReference type="Gene3D" id="2.40.100.10">
    <property type="entry name" value="Cyclophilin-like"/>
    <property type="match status" value="1"/>
</dbReference>
<evidence type="ECO:0000259" key="8">
    <source>
        <dbReference type="Pfam" id="PF00160"/>
    </source>
</evidence>
<dbReference type="Pfam" id="PF00160">
    <property type="entry name" value="Pro_isomerase"/>
    <property type="match status" value="1"/>
</dbReference>
<evidence type="ECO:0000256" key="2">
    <source>
        <dbReference type="ARBA" id="ARBA00007365"/>
    </source>
</evidence>
<evidence type="ECO:0000256" key="5">
    <source>
        <dbReference type="ARBA" id="ARBA00042090"/>
    </source>
</evidence>
<dbReference type="InterPro" id="IPR044666">
    <property type="entry name" value="Cyclophilin_A-like"/>
</dbReference>
<dbReference type="SUPFAM" id="SSF50891">
    <property type="entry name" value="Cyclophilin-like"/>
    <property type="match status" value="1"/>
</dbReference>
<organism evidence="9 10">
    <name type="scientific">Eufriesea mexicana</name>
    <dbReference type="NCBI Taxonomy" id="516756"/>
    <lineage>
        <taxon>Eukaryota</taxon>
        <taxon>Metazoa</taxon>
        <taxon>Ecdysozoa</taxon>
        <taxon>Arthropoda</taxon>
        <taxon>Hexapoda</taxon>
        <taxon>Insecta</taxon>
        <taxon>Pterygota</taxon>
        <taxon>Neoptera</taxon>
        <taxon>Endopterygota</taxon>
        <taxon>Hymenoptera</taxon>
        <taxon>Apocrita</taxon>
        <taxon>Aculeata</taxon>
        <taxon>Apoidea</taxon>
        <taxon>Anthophila</taxon>
        <taxon>Apidae</taxon>
        <taxon>Eufriesea</taxon>
    </lineage>
</organism>
<dbReference type="GO" id="GO:0003755">
    <property type="term" value="F:peptidyl-prolyl cis-trans isomerase activity"/>
    <property type="evidence" value="ECO:0007669"/>
    <property type="project" value="InterPro"/>
</dbReference>
<evidence type="ECO:0000256" key="3">
    <source>
        <dbReference type="ARBA" id="ARBA00023242"/>
    </source>
</evidence>
<feature type="domain" description="PPIase cyclophilin-type" evidence="8">
    <location>
        <begin position="48"/>
        <end position="99"/>
    </location>
</feature>
<dbReference type="PANTHER" id="PTHR45625:SF6">
    <property type="entry name" value="SPLICEOSOME-ASSOCIATED PROTEIN CWC27 HOMOLOG"/>
    <property type="match status" value="1"/>
</dbReference>
<dbReference type="AlphaFoldDB" id="A0A310SEE2"/>
<dbReference type="InterPro" id="IPR002130">
    <property type="entry name" value="Cyclophilin-type_PPIase_dom"/>
</dbReference>
<evidence type="ECO:0000256" key="1">
    <source>
        <dbReference type="ARBA" id="ARBA00004123"/>
    </source>
</evidence>
<dbReference type="EMBL" id="KQ766175">
    <property type="protein sequence ID" value="OAD53723.1"/>
    <property type="molecule type" value="Genomic_DNA"/>
</dbReference>
<feature type="compositionally biased region" description="Basic residues" evidence="7">
    <location>
        <begin position="211"/>
        <end position="223"/>
    </location>
</feature>
<dbReference type="InterPro" id="IPR029000">
    <property type="entry name" value="Cyclophilin-like_dom_sf"/>
</dbReference>
<reference evidence="9 10" key="1">
    <citation type="submission" date="2015-07" db="EMBL/GenBank/DDBJ databases">
        <title>The genome of Eufriesea mexicana.</title>
        <authorList>
            <person name="Pan H."/>
            <person name="Kapheim K."/>
        </authorList>
    </citation>
    <scope>NUCLEOTIDE SEQUENCE [LARGE SCALE GENOMIC DNA]</scope>
    <source>
        <strain evidence="9">0111107269</strain>
        <tissue evidence="9">Whole body</tissue>
    </source>
</reference>
<comment type="subcellular location">
    <subcellularLocation>
        <location evidence="1">Nucleus</location>
    </subcellularLocation>
</comment>
<evidence type="ECO:0000256" key="7">
    <source>
        <dbReference type="SAM" id="MobiDB-lite"/>
    </source>
</evidence>
<comment type="subunit">
    <text evidence="6">Part of the activated spliceosome B/catalytic step 1 spliceosome, one of the forms of the spliceosome which has a well-formed active site but still cannot catalyze the branching reaction and is composed at least of 52 proteins, the U2, U5 and U6 snRNAs and the pre-mRNA. Recruited during early steps of activated spliceosome B maturation, it is probably one of the first proteins released from this complex as he matures to the spliceosome C complex. Component of the minor spliceosome, which splices U12-type introns.</text>
</comment>
<evidence type="ECO:0000256" key="4">
    <source>
        <dbReference type="ARBA" id="ARBA00040027"/>
    </source>
</evidence>
<proteinExistence type="inferred from homology"/>
<accession>A0A310SEE2</accession>
<evidence type="ECO:0000256" key="6">
    <source>
        <dbReference type="ARBA" id="ARBA00046368"/>
    </source>
</evidence>
<gene>
    <name evidence="9" type="ORF">WN48_09285</name>
</gene>
<dbReference type="PANTHER" id="PTHR45625">
    <property type="entry name" value="PEPTIDYL-PROLYL CIS-TRANS ISOMERASE-RELATED"/>
    <property type="match status" value="1"/>
</dbReference>
<name>A0A310SEE2_9HYME</name>
<keyword evidence="9" id="KW-0413">Isomerase</keyword>
<evidence type="ECO:0000313" key="9">
    <source>
        <dbReference type="EMBL" id="OAD53723.1"/>
    </source>
</evidence>
<sequence>MKAVRSGNTYYVESRNRKGAAYVPTETDVWHRHANMRITKWIENEHLVVMKTTVGDIELELWTKETPKACGNFMQLCTGEGGKIYGEPFKDKFYSRLRFFQRDLIAMAKLEKMTMVSNSSLLLVIYQICRINIQSLVKLLEKLYITCLNLKNHLWMRDYNLLSFGDEAEEDEEESVILNTKFRNKGKSARDHLIDPKSSSQPAVEPSGLANKKRKGRKWQLGK</sequence>
<dbReference type="Proteomes" id="UP000250275">
    <property type="component" value="Unassembled WGS sequence"/>
</dbReference>
<protein>
    <recommendedName>
        <fullName evidence="4">Spliceosome-associated protein CWC27 homolog</fullName>
    </recommendedName>
    <alternativeName>
        <fullName evidence="5">Probable inactive peptidyl-prolyl cis-trans isomerase CWC27 homolog</fullName>
    </alternativeName>
</protein>
<comment type="similarity">
    <text evidence="2">Belongs to the cyclophilin-type PPIase family.</text>
</comment>
<evidence type="ECO:0000313" key="10">
    <source>
        <dbReference type="Proteomes" id="UP000250275"/>
    </source>
</evidence>
<keyword evidence="10" id="KW-1185">Reference proteome</keyword>
<keyword evidence="3" id="KW-0539">Nucleus</keyword>